<dbReference type="EMBL" id="BAABHS010000007">
    <property type="protein sequence ID" value="GAA4959194.1"/>
    <property type="molecule type" value="Genomic_DNA"/>
</dbReference>
<organism evidence="2 3">
    <name type="scientific">Yinghuangia aomiensis</name>
    <dbReference type="NCBI Taxonomy" id="676205"/>
    <lineage>
        <taxon>Bacteria</taxon>
        <taxon>Bacillati</taxon>
        <taxon>Actinomycetota</taxon>
        <taxon>Actinomycetes</taxon>
        <taxon>Kitasatosporales</taxon>
        <taxon>Streptomycetaceae</taxon>
        <taxon>Yinghuangia</taxon>
    </lineage>
</organism>
<evidence type="ECO:0000313" key="3">
    <source>
        <dbReference type="Proteomes" id="UP001500466"/>
    </source>
</evidence>
<gene>
    <name evidence="2" type="ORF">GCM10023205_22570</name>
</gene>
<evidence type="ECO:0000313" key="2">
    <source>
        <dbReference type="EMBL" id="GAA4959194.1"/>
    </source>
</evidence>
<proteinExistence type="predicted"/>
<keyword evidence="3" id="KW-1185">Reference proteome</keyword>
<sequence length="216" mass="24373">MVTEPTGGLVAASAREREDHAQIRDLLESWVLYRDSADWEAFRGVWHSGAWMTATWFQGPAEDFVEASRAGFDAGVEIIHALGGFTCRSNGSRAIAHTRMSIQQRGEIDTVLVDVTCVGRFYDFLEHRDGRWGLVRRQPAYDRDRLDTVDPGAELRLDPAVLDRFPVGYRHLAYLQEQAGYRVHQGLPGLRGPEIEQLYREGDAWLAGSARPGRYL</sequence>
<accession>A0ABP9H1J6</accession>
<evidence type="ECO:0000259" key="1">
    <source>
        <dbReference type="Pfam" id="PF13577"/>
    </source>
</evidence>
<comment type="caution">
    <text evidence="2">The sequence shown here is derived from an EMBL/GenBank/DDBJ whole genome shotgun (WGS) entry which is preliminary data.</text>
</comment>
<dbReference type="SUPFAM" id="SSF54427">
    <property type="entry name" value="NTF2-like"/>
    <property type="match status" value="1"/>
</dbReference>
<dbReference type="InterPro" id="IPR032710">
    <property type="entry name" value="NTF2-like_dom_sf"/>
</dbReference>
<feature type="domain" description="SnoaL-like" evidence="1">
    <location>
        <begin position="16"/>
        <end position="137"/>
    </location>
</feature>
<protein>
    <submittedName>
        <fullName evidence="2">Nuclear transport factor 2 family protein</fullName>
    </submittedName>
</protein>
<reference evidence="3" key="1">
    <citation type="journal article" date="2019" name="Int. J. Syst. Evol. Microbiol.">
        <title>The Global Catalogue of Microorganisms (GCM) 10K type strain sequencing project: providing services to taxonomists for standard genome sequencing and annotation.</title>
        <authorList>
            <consortium name="The Broad Institute Genomics Platform"/>
            <consortium name="The Broad Institute Genome Sequencing Center for Infectious Disease"/>
            <person name="Wu L."/>
            <person name="Ma J."/>
        </authorList>
    </citation>
    <scope>NUCLEOTIDE SEQUENCE [LARGE SCALE GENOMIC DNA]</scope>
    <source>
        <strain evidence="3">JCM 17986</strain>
    </source>
</reference>
<dbReference type="RefSeq" id="WP_345675247.1">
    <property type="nucleotide sequence ID" value="NZ_BAABHS010000007.1"/>
</dbReference>
<dbReference type="InterPro" id="IPR037401">
    <property type="entry name" value="SnoaL-like"/>
</dbReference>
<dbReference type="Gene3D" id="3.10.450.50">
    <property type="match status" value="1"/>
</dbReference>
<dbReference type="Pfam" id="PF13577">
    <property type="entry name" value="SnoaL_4"/>
    <property type="match status" value="1"/>
</dbReference>
<name>A0ABP9H1J6_9ACTN</name>
<dbReference type="Proteomes" id="UP001500466">
    <property type="component" value="Unassembled WGS sequence"/>
</dbReference>